<dbReference type="CDD" id="cd00146">
    <property type="entry name" value="PKD"/>
    <property type="match status" value="3"/>
</dbReference>
<evidence type="ECO:0000313" key="8">
    <source>
        <dbReference type="EMBL" id="MDJ1499068.1"/>
    </source>
</evidence>
<dbReference type="Proteomes" id="UP001232063">
    <property type="component" value="Unassembled WGS sequence"/>
</dbReference>
<comment type="similarity">
    <text evidence="1 5">Belongs to the peptidase S8 family.</text>
</comment>
<dbReference type="GO" id="GO:0006508">
    <property type="term" value="P:proteolysis"/>
    <property type="evidence" value="ECO:0007669"/>
    <property type="project" value="UniProtKB-KW"/>
</dbReference>
<dbReference type="SUPFAM" id="SSF52743">
    <property type="entry name" value="Subtilisin-like"/>
    <property type="match status" value="1"/>
</dbReference>
<organism evidence="8 9">
    <name type="scientific">Xanthocytophaga agilis</name>
    <dbReference type="NCBI Taxonomy" id="3048010"/>
    <lineage>
        <taxon>Bacteria</taxon>
        <taxon>Pseudomonadati</taxon>
        <taxon>Bacteroidota</taxon>
        <taxon>Cytophagia</taxon>
        <taxon>Cytophagales</taxon>
        <taxon>Rhodocytophagaceae</taxon>
        <taxon>Xanthocytophaga</taxon>
    </lineage>
</organism>
<dbReference type="InterPro" id="IPR036852">
    <property type="entry name" value="Peptidase_S8/S53_dom_sf"/>
</dbReference>
<dbReference type="Pfam" id="PF19081">
    <property type="entry name" value="Ig_7"/>
    <property type="match status" value="1"/>
</dbReference>
<name>A0AAE3UE57_9BACT</name>
<dbReference type="PROSITE" id="PS00138">
    <property type="entry name" value="SUBTILASE_SER"/>
    <property type="match status" value="1"/>
</dbReference>
<feature type="domain" description="PKD" evidence="7">
    <location>
        <begin position="966"/>
        <end position="1008"/>
    </location>
</feature>
<dbReference type="Pfam" id="PF00082">
    <property type="entry name" value="Peptidase_S8"/>
    <property type="match status" value="1"/>
</dbReference>
<dbReference type="PROSITE" id="PS51892">
    <property type="entry name" value="SUBTILASE"/>
    <property type="match status" value="1"/>
</dbReference>
<evidence type="ECO:0000259" key="7">
    <source>
        <dbReference type="PROSITE" id="PS50093"/>
    </source>
</evidence>
<dbReference type="InterPro" id="IPR035986">
    <property type="entry name" value="PKD_dom_sf"/>
</dbReference>
<dbReference type="Gene3D" id="3.40.50.200">
    <property type="entry name" value="Peptidase S8/S53 domain"/>
    <property type="match status" value="1"/>
</dbReference>
<feature type="active site" description="Charge relay system" evidence="5">
    <location>
        <position position="234"/>
    </location>
</feature>
<keyword evidence="2 5" id="KW-0645">Protease</keyword>
<dbReference type="Gene3D" id="2.60.40.10">
    <property type="entry name" value="Immunoglobulins"/>
    <property type="match status" value="3"/>
</dbReference>
<evidence type="ECO:0000313" key="9">
    <source>
        <dbReference type="Proteomes" id="UP001232063"/>
    </source>
</evidence>
<comment type="caution">
    <text evidence="8">The sequence shown here is derived from an EMBL/GenBank/DDBJ whole genome shotgun (WGS) entry which is preliminary data.</text>
</comment>
<dbReference type="PROSITE" id="PS00137">
    <property type="entry name" value="SUBTILASE_HIS"/>
    <property type="match status" value="1"/>
</dbReference>
<evidence type="ECO:0000256" key="6">
    <source>
        <dbReference type="SAM" id="SignalP"/>
    </source>
</evidence>
<protein>
    <submittedName>
        <fullName evidence="8">PKD domain-containing protein</fullName>
    </submittedName>
</protein>
<dbReference type="InterPro" id="IPR013783">
    <property type="entry name" value="Ig-like_fold"/>
</dbReference>
<keyword evidence="9" id="KW-1185">Reference proteome</keyword>
<feature type="chain" id="PRO_5042100941" evidence="6">
    <location>
        <begin position="22"/>
        <end position="1348"/>
    </location>
</feature>
<dbReference type="PANTHER" id="PTHR43806">
    <property type="entry name" value="PEPTIDASE S8"/>
    <property type="match status" value="1"/>
</dbReference>
<feature type="domain" description="PKD" evidence="7">
    <location>
        <begin position="1124"/>
        <end position="1179"/>
    </location>
</feature>
<keyword evidence="3 5" id="KW-0378">Hydrolase</keyword>
<evidence type="ECO:0000256" key="3">
    <source>
        <dbReference type="ARBA" id="ARBA00022801"/>
    </source>
</evidence>
<keyword evidence="6" id="KW-0732">Signal</keyword>
<dbReference type="Pfam" id="PF18962">
    <property type="entry name" value="Por_Secre_tail"/>
    <property type="match status" value="1"/>
</dbReference>
<dbReference type="InterPro" id="IPR050131">
    <property type="entry name" value="Peptidase_S8_subtilisin-like"/>
</dbReference>
<evidence type="ECO:0000256" key="1">
    <source>
        <dbReference type="ARBA" id="ARBA00011073"/>
    </source>
</evidence>
<keyword evidence="4 5" id="KW-0720">Serine protease</keyword>
<evidence type="ECO:0000256" key="5">
    <source>
        <dbReference type="PROSITE-ProRule" id="PRU01240"/>
    </source>
</evidence>
<dbReference type="SUPFAM" id="SSF49299">
    <property type="entry name" value="PKD domain"/>
    <property type="match status" value="3"/>
</dbReference>
<dbReference type="InterPro" id="IPR015500">
    <property type="entry name" value="Peptidase_S8_subtilisin-rel"/>
</dbReference>
<reference evidence="8" key="1">
    <citation type="submission" date="2023-05" db="EMBL/GenBank/DDBJ databases">
        <authorList>
            <person name="Zhang X."/>
        </authorList>
    </citation>
    <scope>NUCLEOTIDE SEQUENCE</scope>
    <source>
        <strain evidence="8">BD1B2-1</strain>
    </source>
</reference>
<feature type="signal peptide" evidence="6">
    <location>
        <begin position="1"/>
        <end position="21"/>
    </location>
</feature>
<dbReference type="SMART" id="SM00089">
    <property type="entry name" value="PKD"/>
    <property type="match status" value="3"/>
</dbReference>
<dbReference type="InterPro" id="IPR000601">
    <property type="entry name" value="PKD_dom"/>
</dbReference>
<dbReference type="Pfam" id="PF18911">
    <property type="entry name" value="PKD_4"/>
    <property type="match status" value="3"/>
</dbReference>
<feature type="active site" description="Charge relay system" evidence="5">
    <location>
        <position position="181"/>
    </location>
</feature>
<dbReference type="RefSeq" id="WP_314508606.1">
    <property type="nucleotide sequence ID" value="NZ_JASJOU010000001.1"/>
</dbReference>
<evidence type="ECO:0000256" key="2">
    <source>
        <dbReference type="ARBA" id="ARBA00022670"/>
    </source>
</evidence>
<accession>A0AAE3UE57</accession>
<dbReference type="InterPro" id="IPR000209">
    <property type="entry name" value="Peptidase_S8/S53_dom"/>
</dbReference>
<dbReference type="EMBL" id="JASJOU010000001">
    <property type="protein sequence ID" value="MDJ1499068.1"/>
    <property type="molecule type" value="Genomic_DNA"/>
</dbReference>
<dbReference type="InterPro" id="IPR022398">
    <property type="entry name" value="Peptidase_S8_His-AS"/>
</dbReference>
<dbReference type="NCBIfam" id="TIGR04183">
    <property type="entry name" value="Por_Secre_tail"/>
    <property type="match status" value="1"/>
</dbReference>
<dbReference type="InterPro" id="IPR044023">
    <property type="entry name" value="Ig_7"/>
</dbReference>
<proteinExistence type="inferred from homology"/>
<dbReference type="PROSITE" id="PS50093">
    <property type="entry name" value="PKD"/>
    <property type="match status" value="3"/>
</dbReference>
<dbReference type="InterPro" id="IPR022409">
    <property type="entry name" value="PKD/Chitinase_dom"/>
</dbReference>
<dbReference type="InterPro" id="IPR023828">
    <property type="entry name" value="Peptidase_S8_Ser-AS"/>
</dbReference>
<dbReference type="GO" id="GO:0004252">
    <property type="term" value="F:serine-type endopeptidase activity"/>
    <property type="evidence" value="ECO:0007669"/>
    <property type="project" value="UniProtKB-UniRule"/>
</dbReference>
<dbReference type="PANTHER" id="PTHR43806:SF11">
    <property type="entry name" value="CEREVISIN-RELATED"/>
    <property type="match status" value="1"/>
</dbReference>
<dbReference type="InterPro" id="IPR026444">
    <property type="entry name" value="Secre_tail"/>
</dbReference>
<feature type="active site" description="Charge relay system" evidence="5">
    <location>
        <position position="393"/>
    </location>
</feature>
<sequence length="1348" mass="146936">MKTKILLITLCLWAIQGQLLAQTRHFTLDRSLKRTDYAAHTVVVKLRSTTSVNSRTIQSSPKTNSTIQKLGVSEIKKLFPTQQSTNTAKSRLRNGQSFVDLSTIYQIELPEKQDLESAINTLLSDSTIEYAEPLYTGYQPLYTPNDPLITTGAQYALKNIKAYEAWDIHKGSPDVVIGIIDYGFDVTHEDIKNKIQYNTVDPVDGIDNDKDGYIDNYAGWNIIQNSNNLAANNHGTRVAGCATGQANNGLGIAGVAINCPFIPVTGYDPYTGGFAGYAGLVYLAEKGCKVINLSWGRVGPASSLEQDVINYAAINHDVVICASAGNEGSKVSRYWWPASYDNVISVAATGSTDLRWGTQGGSAFNDKVDLAAPGQDIISPVDGNSYSYDSGTSYSSPIVAGAAALVRSMYPELSATEVAQRLIATTDDIYNLTGNSEYIGKLGSGRLNVYKALTATVTKAIALTGISSINAKNQPYLLSGITNELTVNIKNVASPLTNAQISLTSNSSYITISNPTITFGPVATGASIANTTPFQITIGSDVPTNTEVTFTATVTDGSYTRSFSWTTFINPDYLDIDINKTKITTTSNGRLGFSDAYSFWSSGIAANQQAKGNGIRVQNQQLLFEAGLIIATDETHVSDCIRNEAVEYNTNQHFESVRNVDFQDYKLTDVLTGGIIQENWYKEDRIGVQIQHQTYAWKDAPNDQFVIVEYKITNKSGSKLDSLYTGIFADWEIGNRKQNQAGWDSGRKLGYAFNPTGSFPYAGVRLLTEQTPNYYAFDNTSGINIFDGFTNTEKFQAISSGVGRAQTATTTDDIAHMLAAKIENLADGDSVVVAFAILGGNNLADLQKSADAALAKFIEINRSPKPVIANVTTCRGTKVMLTPSPGQTFKFYQKQADGTLKALSIGSELEIDHVEQDTTFFVTNADSLYESDPVAVSVSIFESRFKINKDSLGIADKDVLQITNMTSDAVKWVWNFGDGTTSTEQNPSHTYTKQGDYRITLISENAKGCQDSVAQVIKVFPGILSPKPIVQPVSICAGDSVVLRPSNGTVYGLYSTKFDLLAVGTSFNLGRIYNDTIFYVTASDYIVESDPVIVTIKILQIDAGFSINKDTLDLTLNETLKITDSSSNAVKWVWNFGDGTTSTEQNPSHTYTKQGTYIVSLQVTNINGCIDTYSDTIQVIRTDIANFSLNKDTLDLTLNETLKITDSSSNAVKWVWNFGDGTTSTEQNPSHTYTKQGTYIVSLQVTNTVGNSDTLSKQLVVIGNMHQLTDAIKVAPNPTTSFVNITRSLGLTIEKVKMQIYNSAGTKIYETTNIPYESQFDFSTYSKGLYLIVFSGENQQLVKRIIVN</sequence>
<evidence type="ECO:0000256" key="4">
    <source>
        <dbReference type="ARBA" id="ARBA00022825"/>
    </source>
</evidence>
<dbReference type="PRINTS" id="PR00723">
    <property type="entry name" value="SUBTILISIN"/>
</dbReference>
<gene>
    <name evidence="8" type="ORF">QNI22_00350</name>
</gene>
<feature type="domain" description="PKD" evidence="7">
    <location>
        <begin position="1206"/>
        <end position="1261"/>
    </location>
</feature>